<dbReference type="InterPro" id="IPR006063">
    <property type="entry name" value="HisA_bact_arch"/>
</dbReference>
<keyword evidence="7 12" id="KW-0963">Cytoplasm</keyword>
<reference evidence="15" key="1">
    <citation type="submission" date="2022-07" db="EMBL/GenBank/DDBJ databases">
        <title>FELIX.</title>
        <authorList>
            <person name="Wan K.H."/>
            <person name="Park S."/>
            <person name="Lawrence Q."/>
            <person name="Eichenberger J.P."/>
            <person name="Booth B.W."/>
            <person name="Piaggio A.J."/>
            <person name="Chandler J.C."/>
            <person name="Franklin A.B."/>
            <person name="Celniker S.E."/>
        </authorList>
    </citation>
    <scope>NUCLEOTIDE SEQUENCE</scope>
    <source>
        <strain evidence="15">QA-1986 374</strain>
    </source>
</reference>
<dbReference type="RefSeq" id="WP_040983512.1">
    <property type="nucleotide sequence ID" value="NZ_CABKTI010000005.1"/>
</dbReference>
<dbReference type="HAMAP" id="MF_01014">
    <property type="entry name" value="HisA"/>
    <property type="match status" value="1"/>
</dbReference>
<dbReference type="GO" id="GO:0003949">
    <property type="term" value="F:1-(5-phosphoribosyl)-5-[(5-phosphoribosylamino)methylideneamino]imidazole-4-carboxamide isomerase activity"/>
    <property type="evidence" value="ECO:0007669"/>
    <property type="project" value="UniProtKB-EC"/>
</dbReference>
<feature type="active site" description="Proton acceptor" evidence="12">
    <location>
        <position position="8"/>
    </location>
</feature>
<evidence type="ECO:0000256" key="5">
    <source>
        <dbReference type="ARBA" id="ARBA00012550"/>
    </source>
</evidence>
<comment type="subcellular location">
    <subcellularLocation>
        <location evidence="2 12 14">Cytoplasm</location>
    </subcellularLocation>
</comment>
<evidence type="ECO:0000256" key="10">
    <source>
        <dbReference type="ARBA" id="ARBA00023235"/>
    </source>
</evidence>
<dbReference type="Proteomes" id="UP001059773">
    <property type="component" value="Chromosome"/>
</dbReference>
<evidence type="ECO:0000256" key="14">
    <source>
        <dbReference type="RuleBase" id="RU003658"/>
    </source>
</evidence>
<evidence type="ECO:0000256" key="13">
    <source>
        <dbReference type="RuleBase" id="RU003657"/>
    </source>
</evidence>
<accession>A0ABY5JUR0</accession>
<evidence type="ECO:0000256" key="8">
    <source>
        <dbReference type="ARBA" id="ARBA00022605"/>
    </source>
</evidence>
<organism evidence="15 16">
    <name type="scientific">Oceanobacillus jeddahense</name>
    <dbReference type="NCBI Taxonomy" id="1462527"/>
    <lineage>
        <taxon>Bacteria</taxon>
        <taxon>Bacillati</taxon>
        <taxon>Bacillota</taxon>
        <taxon>Bacilli</taxon>
        <taxon>Bacillales</taxon>
        <taxon>Bacillaceae</taxon>
        <taxon>Oceanobacillus</taxon>
    </lineage>
</organism>
<dbReference type="EMBL" id="CP101914">
    <property type="protein sequence ID" value="UUI04098.1"/>
    <property type="molecule type" value="Genomic_DNA"/>
</dbReference>
<dbReference type="InterPro" id="IPR006062">
    <property type="entry name" value="His_biosynth"/>
</dbReference>
<evidence type="ECO:0000313" key="16">
    <source>
        <dbReference type="Proteomes" id="UP001059773"/>
    </source>
</evidence>
<evidence type="ECO:0000313" key="15">
    <source>
        <dbReference type="EMBL" id="UUI04098.1"/>
    </source>
</evidence>
<keyword evidence="9 12" id="KW-0368">Histidine biosynthesis</keyword>
<sequence length="240" mass="26064">MIIFPAIDVKDGNCVRLKQGDYNQQTTYNDSPVDTAVKWQEAGGTFLHMVDLDGAKTGDPKNKEIILKTIQALTIPVEVGGGIRSIDTIKEYVEGGAARVILGTSAITDWDMLTEAIQLYGDKIAVSLDARNGYIATDGWTKNSDKKAADLAKELEAAGLTTIVYTDILKDGMLRGPNLEELKAMQEATNMNIIASGGVSRKEDVTNLQKLDLYGAIIGKALYDGTIQLEDVIEEDNHAR</sequence>
<evidence type="ECO:0000256" key="1">
    <source>
        <dbReference type="ARBA" id="ARBA00000901"/>
    </source>
</evidence>
<comment type="pathway">
    <text evidence="3 12 14">Amino-acid biosynthesis; L-histidine biosynthesis; L-histidine from 5-phospho-alpha-D-ribose 1-diphosphate: step 4/9.</text>
</comment>
<proteinExistence type="inferred from homology"/>
<evidence type="ECO:0000256" key="6">
    <source>
        <dbReference type="ARBA" id="ARBA00018464"/>
    </source>
</evidence>
<dbReference type="EC" id="5.3.1.16" evidence="5 12"/>
<dbReference type="InterPro" id="IPR023016">
    <property type="entry name" value="HisA/PriA"/>
</dbReference>
<keyword evidence="8 12" id="KW-0028">Amino-acid biosynthesis</keyword>
<dbReference type="InterPro" id="IPR044524">
    <property type="entry name" value="Isoase_HisA-like"/>
</dbReference>
<evidence type="ECO:0000256" key="11">
    <source>
        <dbReference type="ARBA" id="ARBA00030547"/>
    </source>
</evidence>
<name>A0ABY5JUR0_9BACI</name>
<dbReference type="CDD" id="cd04732">
    <property type="entry name" value="HisA"/>
    <property type="match status" value="1"/>
</dbReference>
<gene>
    <name evidence="12 15" type="primary">hisA</name>
    <name evidence="15" type="ORF">NP439_05270</name>
</gene>
<evidence type="ECO:0000256" key="7">
    <source>
        <dbReference type="ARBA" id="ARBA00022490"/>
    </source>
</evidence>
<dbReference type="Pfam" id="PF00977">
    <property type="entry name" value="His_biosynth"/>
    <property type="match status" value="1"/>
</dbReference>
<dbReference type="Gene3D" id="3.20.20.70">
    <property type="entry name" value="Aldolase class I"/>
    <property type="match status" value="1"/>
</dbReference>
<dbReference type="InterPro" id="IPR013785">
    <property type="entry name" value="Aldolase_TIM"/>
</dbReference>
<dbReference type="PANTHER" id="PTHR43090">
    <property type="entry name" value="1-(5-PHOSPHORIBOSYL)-5-[(5-PHOSPHORIBOSYLAMINO)METHYLIDENEAMINO] IMIDAZOLE-4-CARBOXAMIDE ISOMERASE"/>
    <property type="match status" value="1"/>
</dbReference>
<evidence type="ECO:0000256" key="12">
    <source>
        <dbReference type="HAMAP-Rule" id="MF_01014"/>
    </source>
</evidence>
<evidence type="ECO:0000256" key="9">
    <source>
        <dbReference type="ARBA" id="ARBA00023102"/>
    </source>
</evidence>
<comment type="similarity">
    <text evidence="4 12 13">Belongs to the HisA/HisF family.</text>
</comment>
<keyword evidence="16" id="KW-1185">Reference proteome</keyword>
<dbReference type="PANTHER" id="PTHR43090:SF2">
    <property type="entry name" value="1-(5-PHOSPHORIBOSYL)-5-[(5-PHOSPHORIBOSYLAMINO)METHYLIDENEAMINO] IMIDAZOLE-4-CARBOXAMIDE ISOMERASE"/>
    <property type="match status" value="1"/>
</dbReference>
<dbReference type="InterPro" id="IPR011060">
    <property type="entry name" value="RibuloseP-bd_barrel"/>
</dbReference>
<keyword evidence="10 12" id="KW-0413">Isomerase</keyword>
<dbReference type="SUPFAM" id="SSF51366">
    <property type="entry name" value="Ribulose-phoshate binding barrel"/>
    <property type="match status" value="1"/>
</dbReference>
<feature type="active site" description="Proton donor" evidence="12">
    <location>
        <position position="129"/>
    </location>
</feature>
<evidence type="ECO:0000256" key="3">
    <source>
        <dbReference type="ARBA" id="ARBA00005133"/>
    </source>
</evidence>
<evidence type="ECO:0000256" key="2">
    <source>
        <dbReference type="ARBA" id="ARBA00004496"/>
    </source>
</evidence>
<evidence type="ECO:0000256" key="4">
    <source>
        <dbReference type="ARBA" id="ARBA00009667"/>
    </source>
</evidence>
<protein>
    <recommendedName>
        <fullName evidence="6 12">1-(5-phosphoribosyl)-5-[(5-phosphoribosylamino)methylideneamino] imidazole-4-carboxamide isomerase</fullName>
        <ecNumber evidence="5 12">5.3.1.16</ecNumber>
    </recommendedName>
    <alternativeName>
        <fullName evidence="11 12">Phosphoribosylformimino-5-aminoimidazole carboxamide ribotide isomerase</fullName>
    </alternativeName>
</protein>
<comment type="catalytic activity">
    <reaction evidence="1 12 14">
        <text>1-(5-phospho-beta-D-ribosyl)-5-[(5-phospho-beta-D-ribosylamino)methylideneamino]imidazole-4-carboxamide = 5-[(5-phospho-1-deoxy-D-ribulos-1-ylimino)methylamino]-1-(5-phospho-beta-D-ribosyl)imidazole-4-carboxamide</text>
        <dbReference type="Rhea" id="RHEA:15469"/>
        <dbReference type="ChEBI" id="CHEBI:58435"/>
        <dbReference type="ChEBI" id="CHEBI:58525"/>
        <dbReference type="EC" id="5.3.1.16"/>
    </reaction>
</comment>
<dbReference type="NCBIfam" id="TIGR00007">
    <property type="entry name" value="1-(5-phosphoribosyl)-5-[(5-phosphoribosylamino)methylideneamino]imidazole-4-carboxamide isomerase"/>
    <property type="match status" value="1"/>
</dbReference>